<comment type="caution">
    <text evidence="1">The sequence shown here is derived from an EMBL/GenBank/DDBJ whole genome shotgun (WGS) entry which is preliminary data.</text>
</comment>
<gene>
    <name evidence="1" type="ORF">GGQ68_003587</name>
</gene>
<protein>
    <recommendedName>
        <fullName evidence="3">Transposase</fullName>
    </recommendedName>
</protein>
<dbReference type="AlphaFoldDB" id="A0A7W6GT95"/>
<keyword evidence="2" id="KW-1185">Reference proteome</keyword>
<dbReference type="Proteomes" id="UP000541426">
    <property type="component" value="Unassembled WGS sequence"/>
</dbReference>
<reference evidence="1 2" key="1">
    <citation type="submission" date="2020-08" db="EMBL/GenBank/DDBJ databases">
        <title>Genomic Encyclopedia of Type Strains, Phase IV (KMG-IV): sequencing the most valuable type-strain genomes for metagenomic binning, comparative biology and taxonomic classification.</title>
        <authorList>
            <person name="Goeker M."/>
        </authorList>
    </citation>
    <scope>NUCLEOTIDE SEQUENCE [LARGE SCALE GENOMIC DNA]</scope>
    <source>
        <strain evidence="1 2">DSM 102235</strain>
    </source>
</reference>
<evidence type="ECO:0008006" key="3">
    <source>
        <dbReference type="Google" id="ProtNLM"/>
    </source>
</evidence>
<evidence type="ECO:0000313" key="2">
    <source>
        <dbReference type="Proteomes" id="UP000541426"/>
    </source>
</evidence>
<evidence type="ECO:0000313" key="1">
    <source>
        <dbReference type="EMBL" id="MBB3987241.1"/>
    </source>
</evidence>
<organism evidence="1 2">
    <name type="scientific">Sagittula marina</name>
    <dbReference type="NCBI Taxonomy" id="943940"/>
    <lineage>
        <taxon>Bacteria</taxon>
        <taxon>Pseudomonadati</taxon>
        <taxon>Pseudomonadota</taxon>
        <taxon>Alphaproteobacteria</taxon>
        <taxon>Rhodobacterales</taxon>
        <taxon>Roseobacteraceae</taxon>
        <taxon>Sagittula</taxon>
    </lineage>
</organism>
<accession>A0A7W6GT95</accession>
<dbReference type="EMBL" id="JACIEJ010000009">
    <property type="protein sequence ID" value="MBB3987241.1"/>
    <property type="molecule type" value="Genomic_DNA"/>
</dbReference>
<name>A0A7W6GT95_9RHOB</name>
<sequence>MHNVIGIDVSKATLDAYCLTRNKRRQGVKATYGLASLFDRVSMTGRSSCSKVRRIRRRSEGFLPNRMTPDCLFEAHVVNPRQAR</sequence>
<proteinExistence type="predicted"/>